<evidence type="ECO:0000256" key="1">
    <source>
        <dbReference type="SAM" id="MobiDB-lite"/>
    </source>
</evidence>
<reference evidence="2" key="1">
    <citation type="submission" date="2021-01" db="EMBL/GenBank/DDBJ databases">
        <authorList>
            <person name="Corre E."/>
            <person name="Pelletier E."/>
            <person name="Niang G."/>
            <person name="Scheremetjew M."/>
            <person name="Finn R."/>
            <person name="Kale V."/>
            <person name="Holt S."/>
            <person name="Cochrane G."/>
            <person name="Meng A."/>
            <person name="Brown T."/>
            <person name="Cohen L."/>
        </authorList>
    </citation>
    <scope>NUCLEOTIDE SEQUENCE</scope>
    <source>
        <strain evidence="2">CCMP3124</strain>
    </source>
</reference>
<organism evidence="2">
    <name type="scientific">Erythrolobus australicus</name>
    <dbReference type="NCBI Taxonomy" id="1077150"/>
    <lineage>
        <taxon>Eukaryota</taxon>
        <taxon>Rhodophyta</taxon>
        <taxon>Bangiophyceae</taxon>
        <taxon>Porphyridiales</taxon>
        <taxon>Porphyridiaceae</taxon>
        <taxon>Erythrolobus</taxon>
    </lineage>
</organism>
<sequence>MAGSCGATRTGCRDERTAARRCARPAPQLGVRCRAKKGDGSGPGENSGAQTEAGNASEQQMQAFELSRRVFIVVLGSWSVWISAKLFYQRQLDLIVDRVSAWFNPQRKAASLSVESTFAKILLEAPLTVIEEQQGRESAEEILSEEAVLRKRSGNFFGASAKERANSSDELFYEAEWMTHARLDSSSLNWLLYCRMHSICAALPAPASRRRFMSALGARLLQDAVDPTGSLTRDATSEAIISGVTQILKRLKNVGYISSFSVDMSALSQELYADGERTQLAVFVDDVVTMPAAQTLAGESYNDLAPVFIGNLLAAFIETCNSSCDFEEFYIDNSFQRNPYAYDPTGCVVALNLQRQL</sequence>
<dbReference type="AlphaFoldDB" id="A0A7S1TL91"/>
<accession>A0A7S1TL91</accession>
<name>A0A7S1TL91_9RHOD</name>
<feature type="compositionally biased region" description="Polar residues" evidence="1">
    <location>
        <begin position="47"/>
        <end position="56"/>
    </location>
</feature>
<gene>
    <name evidence="2" type="ORF">EAUS1353_LOCUS1704</name>
</gene>
<feature type="region of interest" description="Disordered" evidence="1">
    <location>
        <begin position="1"/>
        <end position="56"/>
    </location>
</feature>
<proteinExistence type="predicted"/>
<protein>
    <submittedName>
        <fullName evidence="2">Uncharacterized protein</fullName>
    </submittedName>
</protein>
<evidence type="ECO:0000313" key="2">
    <source>
        <dbReference type="EMBL" id="CAD9239966.1"/>
    </source>
</evidence>
<dbReference type="EMBL" id="HBGI01002619">
    <property type="protein sequence ID" value="CAD9239966.1"/>
    <property type="molecule type" value="Transcribed_RNA"/>
</dbReference>